<dbReference type="SUPFAM" id="SSF46785">
    <property type="entry name" value="Winged helix' DNA-binding domain"/>
    <property type="match status" value="1"/>
</dbReference>
<evidence type="ECO:0000256" key="3">
    <source>
        <dbReference type="ARBA" id="ARBA00023163"/>
    </source>
</evidence>
<dbReference type="InterPro" id="IPR011991">
    <property type="entry name" value="ArsR-like_HTH"/>
</dbReference>
<dbReference type="PANTHER" id="PTHR43132:SF8">
    <property type="entry name" value="HTH-TYPE TRANSCRIPTIONAL REGULATOR KMTR"/>
    <property type="match status" value="1"/>
</dbReference>
<sequence length="178" mass="19542">MPMPMPMPMLMLMPVARVRPAPVIVGTAGGVAVVVILTMVQLGHARLACVGRLSGRLYVFMYARDNESGTSLSQEQPDRTRVEAAVAAFRMLSDATRLRLMWLLASGEYDVSSLARMVAVARPSVSQHLAKLRMAGLVRTRRDGRRVLYRATDAHVRTLIAEALSHADHEVSGTPRHD</sequence>
<keyword evidence="6" id="KW-1185">Reference proteome</keyword>
<dbReference type="PROSITE" id="PS50987">
    <property type="entry name" value="HTH_ARSR_2"/>
    <property type="match status" value="1"/>
</dbReference>
<dbReference type="RefSeq" id="WP_387342099.1">
    <property type="nucleotide sequence ID" value="NZ_JBIAXI010000006.1"/>
</dbReference>
<dbReference type="EMBL" id="JBIAXI010000006">
    <property type="protein sequence ID" value="MFF4773702.1"/>
    <property type="molecule type" value="Genomic_DNA"/>
</dbReference>
<evidence type="ECO:0000259" key="4">
    <source>
        <dbReference type="PROSITE" id="PS50987"/>
    </source>
</evidence>
<dbReference type="InterPro" id="IPR036390">
    <property type="entry name" value="WH_DNA-bd_sf"/>
</dbReference>
<evidence type="ECO:0000313" key="5">
    <source>
        <dbReference type="EMBL" id="MFF4773702.1"/>
    </source>
</evidence>
<dbReference type="Gene3D" id="1.10.10.10">
    <property type="entry name" value="Winged helix-like DNA-binding domain superfamily/Winged helix DNA-binding domain"/>
    <property type="match status" value="1"/>
</dbReference>
<dbReference type="InterPro" id="IPR051011">
    <property type="entry name" value="Metal_resp_trans_reg"/>
</dbReference>
<feature type="domain" description="HTH arsR-type" evidence="4">
    <location>
        <begin position="77"/>
        <end position="171"/>
    </location>
</feature>
<proteinExistence type="predicted"/>
<evidence type="ECO:0000256" key="1">
    <source>
        <dbReference type="ARBA" id="ARBA00023015"/>
    </source>
</evidence>
<dbReference type="InterPro" id="IPR001845">
    <property type="entry name" value="HTH_ArsR_DNA-bd_dom"/>
</dbReference>
<dbReference type="Proteomes" id="UP001602119">
    <property type="component" value="Unassembled WGS sequence"/>
</dbReference>
<dbReference type="SMART" id="SM00418">
    <property type="entry name" value="HTH_ARSR"/>
    <property type="match status" value="1"/>
</dbReference>
<evidence type="ECO:0000313" key="6">
    <source>
        <dbReference type="Proteomes" id="UP001602119"/>
    </source>
</evidence>
<dbReference type="Pfam" id="PF01022">
    <property type="entry name" value="HTH_5"/>
    <property type="match status" value="1"/>
</dbReference>
<accession>A0ABW6V521</accession>
<keyword evidence="1" id="KW-0805">Transcription regulation</keyword>
<protein>
    <submittedName>
        <fullName evidence="5">ArsR/SmtB family transcription factor</fullName>
    </submittedName>
</protein>
<keyword evidence="2" id="KW-0238">DNA-binding</keyword>
<name>A0ABW6V521_MICFU</name>
<dbReference type="CDD" id="cd00090">
    <property type="entry name" value="HTH_ARSR"/>
    <property type="match status" value="1"/>
</dbReference>
<keyword evidence="3" id="KW-0804">Transcription</keyword>
<dbReference type="NCBIfam" id="NF033788">
    <property type="entry name" value="HTH_metalloreg"/>
    <property type="match status" value="1"/>
</dbReference>
<dbReference type="PRINTS" id="PR00778">
    <property type="entry name" value="HTHARSR"/>
</dbReference>
<dbReference type="PANTHER" id="PTHR43132">
    <property type="entry name" value="ARSENICAL RESISTANCE OPERON REPRESSOR ARSR-RELATED"/>
    <property type="match status" value="1"/>
</dbReference>
<comment type="caution">
    <text evidence="5">The sequence shown here is derived from an EMBL/GenBank/DDBJ whole genome shotgun (WGS) entry which is preliminary data.</text>
</comment>
<evidence type="ECO:0000256" key="2">
    <source>
        <dbReference type="ARBA" id="ARBA00023125"/>
    </source>
</evidence>
<organism evidence="5 6">
    <name type="scientific">Microtetraspora fusca</name>
    <dbReference type="NCBI Taxonomy" id="1997"/>
    <lineage>
        <taxon>Bacteria</taxon>
        <taxon>Bacillati</taxon>
        <taxon>Actinomycetota</taxon>
        <taxon>Actinomycetes</taxon>
        <taxon>Streptosporangiales</taxon>
        <taxon>Streptosporangiaceae</taxon>
        <taxon>Microtetraspora</taxon>
    </lineage>
</organism>
<reference evidence="5 6" key="1">
    <citation type="submission" date="2024-10" db="EMBL/GenBank/DDBJ databases">
        <title>The Natural Products Discovery Center: Release of the First 8490 Sequenced Strains for Exploring Actinobacteria Biosynthetic Diversity.</title>
        <authorList>
            <person name="Kalkreuter E."/>
            <person name="Kautsar S.A."/>
            <person name="Yang D."/>
            <person name="Bader C.D."/>
            <person name="Teijaro C.N."/>
            <person name="Fluegel L."/>
            <person name="Davis C.M."/>
            <person name="Simpson J.R."/>
            <person name="Lauterbach L."/>
            <person name="Steele A.D."/>
            <person name="Gui C."/>
            <person name="Meng S."/>
            <person name="Li G."/>
            <person name="Viehrig K."/>
            <person name="Ye F."/>
            <person name="Su P."/>
            <person name="Kiefer A.F."/>
            <person name="Nichols A."/>
            <person name="Cepeda A.J."/>
            <person name="Yan W."/>
            <person name="Fan B."/>
            <person name="Jiang Y."/>
            <person name="Adhikari A."/>
            <person name="Zheng C.-J."/>
            <person name="Schuster L."/>
            <person name="Cowan T.M."/>
            <person name="Smanski M.J."/>
            <person name="Chevrette M.G."/>
            <person name="De Carvalho L.P.S."/>
            <person name="Shen B."/>
        </authorList>
    </citation>
    <scope>NUCLEOTIDE SEQUENCE [LARGE SCALE GENOMIC DNA]</scope>
    <source>
        <strain evidence="5 6">NPDC001281</strain>
    </source>
</reference>
<dbReference type="InterPro" id="IPR036388">
    <property type="entry name" value="WH-like_DNA-bd_sf"/>
</dbReference>
<gene>
    <name evidence="5" type="ORF">ACFY05_12660</name>
</gene>